<feature type="compositionally biased region" description="Low complexity" evidence="3">
    <location>
        <begin position="309"/>
        <end position="321"/>
    </location>
</feature>
<dbReference type="InterPro" id="IPR001611">
    <property type="entry name" value="Leu-rich_rpt"/>
</dbReference>
<keyword evidence="1" id="KW-0433">Leucine-rich repeat</keyword>
<dbReference type="AlphaFoldDB" id="S3C2E5"/>
<dbReference type="OrthoDB" id="676979at2759"/>
<feature type="compositionally biased region" description="Low complexity" evidence="3">
    <location>
        <begin position="182"/>
        <end position="198"/>
    </location>
</feature>
<organism evidence="4 5">
    <name type="scientific">Ophiostoma piceae (strain UAMH 11346)</name>
    <name type="common">Sap stain fungus</name>
    <dbReference type="NCBI Taxonomy" id="1262450"/>
    <lineage>
        <taxon>Eukaryota</taxon>
        <taxon>Fungi</taxon>
        <taxon>Dikarya</taxon>
        <taxon>Ascomycota</taxon>
        <taxon>Pezizomycotina</taxon>
        <taxon>Sordariomycetes</taxon>
        <taxon>Sordariomycetidae</taxon>
        <taxon>Ophiostomatales</taxon>
        <taxon>Ophiostomataceae</taxon>
        <taxon>Ophiostoma</taxon>
    </lineage>
</organism>
<evidence type="ECO:0000256" key="1">
    <source>
        <dbReference type="ARBA" id="ARBA00022614"/>
    </source>
</evidence>
<feature type="compositionally biased region" description="Basic and acidic residues" evidence="3">
    <location>
        <begin position="930"/>
        <end position="940"/>
    </location>
</feature>
<dbReference type="GO" id="GO:0005737">
    <property type="term" value="C:cytoplasm"/>
    <property type="evidence" value="ECO:0007669"/>
    <property type="project" value="TreeGrafter"/>
</dbReference>
<feature type="region of interest" description="Disordered" evidence="3">
    <location>
        <begin position="1"/>
        <end position="428"/>
    </location>
</feature>
<gene>
    <name evidence="4" type="ORF">F503_08452</name>
</gene>
<accession>S3C2E5</accession>
<evidence type="ECO:0000256" key="2">
    <source>
        <dbReference type="ARBA" id="ARBA00022737"/>
    </source>
</evidence>
<dbReference type="InterPro" id="IPR050216">
    <property type="entry name" value="LRR_domain-containing"/>
</dbReference>
<dbReference type="SMART" id="SM00369">
    <property type="entry name" value="LRR_TYP"/>
    <property type="match status" value="10"/>
</dbReference>
<dbReference type="InterPro" id="IPR003591">
    <property type="entry name" value="Leu-rich_rpt_typical-subtyp"/>
</dbReference>
<feature type="region of interest" description="Disordered" evidence="3">
    <location>
        <begin position="921"/>
        <end position="940"/>
    </location>
</feature>
<evidence type="ECO:0000313" key="5">
    <source>
        <dbReference type="Proteomes" id="UP000016923"/>
    </source>
</evidence>
<dbReference type="SMART" id="SM00364">
    <property type="entry name" value="LRR_BAC"/>
    <property type="match status" value="4"/>
</dbReference>
<dbReference type="Gene3D" id="3.80.10.10">
    <property type="entry name" value="Ribonuclease Inhibitor"/>
    <property type="match status" value="3"/>
</dbReference>
<dbReference type="SUPFAM" id="SSF52047">
    <property type="entry name" value="RNI-like"/>
    <property type="match status" value="1"/>
</dbReference>
<sequence length="1244" mass="133457">MEERRQLPRLSGLPRPASRLPVSSPAPGATNTSSIPAPAAAAPAARNVPLRAKPSRESLSGGDLRNPKLRSVSSRDRFGAGSPSPASPSPGLTVTKNQTRQASARTRAVSGEFSKTMPRARASIGVPPLPSPRLNDDSNIFTKPGPGSLSRRASAQHLRLPSHSFSPTPDDNSSISEEGGVAPSSLRPSASRSRLSLAERTMDTLAHIPSSPTVKGKTTTFYDHESAARSQSQRPGSRLGRPVSRSGPPGSRPGSGFGFSDNSSQRSSSRPPSRPPSSSSYDESAPNFRATTNSMRSGLPSFLPIDEGTTSSRTSTPTARTLRGRASIGPGTTISQRYGALGSLRQQAEASSLQQPRSQTPSSPDKPSSISATTPSRAPAPGTFGSKSVAARPLKSRASMTGLVRKPSTTNLDGAASSPAAAPAVTRKSSLASRASSVSYEDNSASNASIASTATSINSADSASVINSRKSSAALREQIAKAKAAKRVAAQQAATDNSVMELGEPEPESSEPVAFATSFSASSFSSAYGLGQAPVVPTDNTFDFGLGSDPFNQNRSDQNQAKVIQARVAAARTSGRLNIAALNLREIPPDVMNMYEADAMGTYDGSWAETVDLTRFVAADNEIEMIDESVFPDISIEEMAEQEDCKGNIFGGLETLDLHGNMLISLPMGLRRLHVLTSLNLSQNRITNNALEVISQITSLRDLKLGGNLFYGPLDPCFAKLENLEIADLHGNNISALPLTLSNMSKLRILNISENNFESLVFEPLSKLPLIELNVRKNKLSGVLIEDVVATLPSLQVLDVTSNQITQLVSTTRTEPLGLPAIQQLLISMNRLQSLPDMTNWTTLLTLIGEENNINSIPDGFTGLRSLRHADFSSNDIRFIPSEIGRMEKLAMLRLSGNPLRDKKFCTAATDEIKEVLASRLEPEVEEHDEEHVTTEMRDELRDAVTEMTSKTGAHGRTRSRKLSSASVTGRGEESEDDFATPPTSVPHSPARSRSQTVSNQIWPVKSGGILDRSETESSSLHPVISSRVAQEHTVYDIRLYKNLFTTIPDALSFFATTLTSLSLSKNQLKGEDYLGDTSTSDGLDLPALKELNLSSNHITGLGPLVRHVRAPSLQKLDVSMNRVSSLPPDTQLRDAFPDLTVLLAGNNHLADLNPESIKGMRIVDVSNNDIDHLNPRLGLLGGDGGLQRFEVLGNRFRVPRFNVIERGTDATLRWLRGRVPVAEMGAWREANRQNGGDVDDELD</sequence>
<feature type="compositionally biased region" description="Polar residues" evidence="3">
    <location>
        <begin position="92"/>
        <end position="104"/>
    </location>
</feature>
<dbReference type="EMBL" id="KE148155">
    <property type="protein sequence ID" value="EPE05921.1"/>
    <property type="molecule type" value="Genomic_DNA"/>
</dbReference>
<dbReference type="PROSITE" id="PS51450">
    <property type="entry name" value="LRR"/>
    <property type="match status" value="3"/>
</dbReference>
<feature type="compositionally biased region" description="Polar residues" evidence="3">
    <location>
        <begin position="210"/>
        <end position="221"/>
    </location>
</feature>
<keyword evidence="2" id="KW-0677">Repeat</keyword>
<feature type="compositionally biased region" description="Polar residues" evidence="3">
    <location>
        <begin position="163"/>
        <end position="176"/>
    </location>
</feature>
<reference evidence="4 5" key="1">
    <citation type="journal article" date="2013" name="BMC Genomics">
        <title>The genome and transcriptome of the pine saprophyte Ophiostoma piceae, and a comparison with the bark beetle-associated pine pathogen Grosmannia clavigera.</title>
        <authorList>
            <person name="Haridas S."/>
            <person name="Wang Y."/>
            <person name="Lim L."/>
            <person name="Massoumi Alamouti S."/>
            <person name="Jackman S."/>
            <person name="Docking R."/>
            <person name="Robertson G."/>
            <person name="Birol I."/>
            <person name="Bohlmann J."/>
            <person name="Breuil C."/>
        </authorList>
    </citation>
    <scope>NUCLEOTIDE SEQUENCE [LARGE SCALE GENOMIC DNA]</scope>
    <source>
        <strain evidence="4 5">UAMH 11346</strain>
    </source>
</reference>
<evidence type="ECO:0000313" key="4">
    <source>
        <dbReference type="EMBL" id="EPE05921.1"/>
    </source>
</evidence>
<keyword evidence="5" id="KW-1185">Reference proteome</keyword>
<name>S3C2E5_OPHP1</name>
<feature type="compositionally biased region" description="Low complexity" evidence="3">
    <location>
        <begin position="36"/>
        <end position="45"/>
    </location>
</feature>
<feature type="compositionally biased region" description="Low complexity" evidence="3">
    <location>
        <begin position="263"/>
        <end position="280"/>
    </location>
</feature>
<feature type="compositionally biased region" description="Polar residues" evidence="3">
    <location>
        <begin position="344"/>
        <end position="376"/>
    </location>
</feature>
<dbReference type="PANTHER" id="PTHR48051">
    <property type="match status" value="1"/>
</dbReference>
<dbReference type="STRING" id="1262450.S3C2E5"/>
<feature type="compositionally biased region" description="Low complexity" evidence="3">
    <location>
        <begin position="234"/>
        <end position="254"/>
    </location>
</feature>
<dbReference type="VEuPathDB" id="FungiDB:F503_08452"/>
<dbReference type="Proteomes" id="UP000016923">
    <property type="component" value="Unassembled WGS sequence"/>
</dbReference>
<feature type="compositionally biased region" description="Low complexity" evidence="3">
    <location>
        <begin position="415"/>
        <end position="428"/>
    </location>
</feature>
<dbReference type="InterPro" id="IPR032675">
    <property type="entry name" value="LRR_dom_sf"/>
</dbReference>
<proteinExistence type="predicted"/>
<feature type="region of interest" description="Disordered" evidence="3">
    <location>
        <begin position="947"/>
        <end position="1000"/>
    </location>
</feature>
<protein>
    <submittedName>
        <fullName evidence="4">Leucine-rich repeat-containing protein 40</fullName>
    </submittedName>
</protein>
<evidence type="ECO:0000256" key="3">
    <source>
        <dbReference type="SAM" id="MobiDB-lite"/>
    </source>
</evidence>
<dbReference type="eggNOG" id="KOG0472">
    <property type="taxonomic scope" value="Eukaryota"/>
</dbReference>
<dbReference type="Pfam" id="PF13516">
    <property type="entry name" value="LRR_6"/>
    <property type="match status" value="2"/>
</dbReference>
<dbReference type="HOGENOM" id="CLU_007408_0_0_1"/>
<dbReference type="OMA" id="SWQIKSG"/>
<feature type="compositionally biased region" description="Polar residues" evidence="3">
    <location>
        <begin position="982"/>
        <end position="1000"/>
    </location>
</feature>
<dbReference type="PANTHER" id="PTHR48051:SF27">
    <property type="entry name" value="LEUCINE-RICH REPEAT-CONTAINING PROTEIN 40"/>
    <property type="match status" value="1"/>
</dbReference>